<accession>A0A210QCX3</accession>
<dbReference type="Proteomes" id="UP000242188">
    <property type="component" value="Unassembled WGS sequence"/>
</dbReference>
<evidence type="ECO:0000313" key="3">
    <source>
        <dbReference type="Proteomes" id="UP000242188"/>
    </source>
</evidence>
<organism evidence="2 3">
    <name type="scientific">Mizuhopecten yessoensis</name>
    <name type="common">Japanese scallop</name>
    <name type="synonym">Patinopecten yessoensis</name>
    <dbReference type="NCBI Taxonomy" id="6573"/>
    <lineage>
        <taxon>Eukaryota</taxon>
        <taxon>Metazoa</taxon>
        <taxon>Spiralia</taxon>
        <taxon>Lophotrochozoa</taxon>
        <taxon>Mollusca</taxon>
        <taxon>Bivalvia</taxon>
        <taxon>Autobranchia</taxon>
        <taxon>Pteriomorphia</taxon>
        <taxon>Pectinida</taxon>
        <taxon>Pectinoidea</taxon>
        <taxon>Pectinidae</taxon>
        <taxon>Mizuhopecten</taxon>
    </lineage>
</organism>
<proteinExistence type="predicted"/>
<name>A0A210QCX3_MIZYE</name>
<protein>
    <submittedName>
        <fullName evidence="2">Uncharacterized protein</fullName>
    </submittedName>
</protein>
<evidence type="ECO:0000313" key="2">
    <source>
        <dbReference type="EMBL" id="OWF46578.1"/>
    </source>
</evidence>
<feature type="region of interest" description="Disordered" evidence="1">
    <location>
        <begin position="19"/>
        <end position="57"/>
    </location>
</feature>
<comment type="caution">
    <text evidence="2">The sequence shown here is derived from an EMBL/GenBank/DDBJ whole genome shotgun (WGS) entry which is preliminary data.</text>
</comment>
<sequence length="100" mass="11276">MQAAKQMGNKDTVEIIKKWQDTQPEQTLHRPNEDINTSTSENLVPLPEPTHDTPGGTERMIEIVKRQNLEDFKTLEKKLSTSAVSVLHIVAVYGCSEMVE</sequence>
<reference evidence="2 3" key="1">
    <citation type="journal article" date="2017" name="Nat. Ecol. Evol.">
        <title>Scallop genome provides insights into evolution of bilaterian karyotype and development.</title>
        <authorList>
            <person name="Wang S."/>
            <person name="Zhang J."/>
            <person name="Jiao W."/>
            <person name="Li J."/>
            <person name="Xun X."/>
            <person name="Sun Y."/>
            <person name="Guo X."/>
            <person name="Huan P."/>
            <person name="Dong B."/>
            <person name="Zhang L."/>
            <person name="Hu X."/>
            <person name="Sun X."/>
            <person name="Wang J."/>
            <person name="Zhao C."/>
            <person name="Wang Y."/>
            <person name="Wang D."/>
            <person name="Huang X."/>
            <person name="Wang R."/>
            <person name="Lv J."/>
            <person name="Li Y."/>
            <person name="Zhang Z."/>
            <person name="Liu B."/>
            <person name="Lu W."/>
            <person name="Hui Y."/>
            <person name="Liang J."/>
            <person name="Zhou Z."/>
            <person name="Hou R."/>
            <person name="Li X."/>
            <person name="Liu Y."/>
            <person name="Li H."/>
            <person name="Ning X."/>
            <person name="Lin Y."/>
            <person name="Zhao L."/>
            <person name="Xing Q."/>
            <person name="Dou J."/>
            <person name="Li Y."/>
            <person name="Mao J."/>
            <person name="Guo H."/>
            <person name="Dou H."/>
            <person name="Li T."/>
            <person name="Mu C."/>
            <person name="Jiang W."/>
            <person name="Fu Q."/>
            <person name="Fu X."/>
            <person name="Miao Y."/>
            <person name="Liu J."/>
            <person name="Yu Q."/>
            <person name="Li R."/>
            <person name="Liao H."/>
            <person name="Li X."/>
            <person name="Kong Y."/>
            <person name="Jiang Z."/>
            <person name="Chourrout D."/>
            <person name="Li R."/>
            <person name="Bao Z."/>
        </authorList>
    </citation>
    <scope>NUCLEOTIDE SEQUENCE [LARGE SCALE GENOMIC DNA]</scope>
    <source>
        <strain evidence="2 3">PY_sf001</strain>
    </source>
</reference>
<evidence type="ECO:0000256" key="1">
    <source>
        <dbReference type="SAM" id="MobiDB-lite"/>
    </source>
</evidence>
<gene>
    <name evidence="2" type="ORF">KP79_PYT01395</name>
</gene>
<dbReference type="AlphaFoldDB" id="A0A210QCX3"/>
<dbReference type="EMBL" id="NEDP02004134">
    <property type="protein sequence ID" value="OWF46578.1"/>
    <property type="molecule type" value="Genomic_DNA"/>
</dbReference>
<keyword evidence="3" id="KW-1185">Reference proteome</keyword>